<gene>
    <name evidence="2" type="ORF">EV193_10877</name>
</gene>
<dbReference type="SUPFAM" id="SSF49777">
    <property type="entry name" value="PEBP-like"/>
    <property type="match status" value="1"/>
</dbReference>
<reference evidence="2 3" key="1">
    <citation type="submission" date="2019-02" db="EMBL/GenBank/DDBJ databases">
        <title>Genomic Encyclopedia of Type Strains, Phase IV (KMG-IV): sequencing the most valuable type-strain genomes for metagenomic binning, comparative biology and taxonomic classification.</title>
        <authorList>
            <person name="Goeker M."/>
        </authorList>
    </citation>
    <scope>NUCLEOTIDE SEQUENCE [LARGE SCALE GENOMIC DNA]</scope>
    <source>
        <strain evidence="2 3">DSM 101727</strain>
    </source>
</reference>
<dbReference type="EMBL" id="SGWQ01000008">
    <property type="protein sequence ID" value="RZS34729.1"/>
    <property type="molecule type" value="Genomic_DNA"/>
</dbReference>
<dbReference type="InterPro" id="IPR008914">
    <property type="entry name" value="PEBP"/>
</dbReference>
<evidence type="ECO:0000313" key="2">
    <source>
        <dbReference type="EMBL" id="RZS34729.1"/>
    </source>
</evidence>
<organism evidence="2 3">
    <name type="scientific">Herbihabitans rhizosphaerae</name>
    <dbReference type="NCBI Taxonomy" id="1872711"/>
    <lineage>
        <taxon>Bacteria</taxon>
        <taxon>Bacillati</taxon>
        <taxon>Actinomycetota</taxon>
        <taxon>Actinomycetes</taxon>
        <taxon>Pseudonocardiales</taxon>
        <taxon>Pseudonocardiaceae</taxon>
        <taxon>Herbihabitans</taxon>
    </lineage>
</organism>
<dbReference type="PANTHER" id="PTHR30289:SF1">
    <property type="entry name" value="PEBP (PHOSPHATIDYLETHANOLAMINE-BINDING PROTEIN) FAMILY PROTEIN"/>
    <property type="match status" value="1"/>
</dbReference>
<dbReference type="AlphaFoldDB" id="A0A4Q7KHU5"/>
<accession>A0A4Q7KHU5</accession>
<keyword evidence="3" id="KW-1185">Reference proteome</keyword>
<comment type="caution">
    <text evidence="2">The sequence shown here is derived from an EMBL/GenBank/DDBJ whole genome shotgun (WGS) entry which is preliminary data.</text>
</comment>
<evidence type="ECO:0008006" key="4">
    <source>
        <dbReference type="Google" id="ProtNLM"/>
    </source>
</evidence>
<protein>
    <recommendedName>
        <fullName evidence="4">PBP family phospholipid-binding protein</fullName>
    </recommendedName>
</protein>
<sequence>MHHEEPTTNLTTMSLDRPVTPDPYPLLPSASTFTVTSTDINADQKLDLRHVHGSAGGDNVSPQLAWSDFPSETKSFVVTCFDPDAPIPSGFWHWVAVNIPATTTELPADAGASDDSLPDGAFHVRNDMGENNYAGAAPPPGDQNHRYFFVVHAVDVDRLEVDGTATPAVVGFNLAFHTLARAIITPTYQH</sequence>
<dbReference type="Proteomes" id="UP000294257">
    <property type="component" value="Unassembled WGS sequence"/>
</dbReference>
<proteinExistence type="inferred from homology"/>
<dbReference type="NCBIfam" id="TIGR00481">
    <property type="entry name" value="YbhB/YbcL family Raf kinase inhibitor-like protein"/>
    <property type="match status" value="1"/>
</dbReference>
<dbReference type="PANTHER" id="PTHR30289">
    <property type="entry name" value="UNCHARACTERIZED PROTEIN YBCL-RELATED"/>
    <property type="match status" value="1"/>
</dbReference>
<dbReference type="Gene3D" id="3.90.280.10">
    <property type="entry name" value="PEBP-like"/>
    <property type="match status" value="1"/>
</dbReference>
<dbReference type="CDD" id="cd00865">
    <property type="entry name" value="PEBP_bact_arch"/>
    <property type="match status" value="1"/>
</dbReference>
<dbReference type="Pfam" id="PF01161">
    <property type="entry name" value="PBP"/>
    <property type="match status" value="1"/>
</dbReference>
<dbReference type="InterPro" id="IPR005247">
    <property type="entry name" value="YbhB_YbcL/LppC-like"/>
</dbReference>
<name>A0A4Q7KHU5_9PSEU</name>
<comment type="similarity">
    <text evidence="1">Belongs to the UPF0098 family.</text>
</comment>
<evidence type="ECO:0000256" key="1">
    <source>
        <dbReference type="ARBA" id="ARBA00007120"/>
    </source>
</evidence>
<evidence type="ECO:0000313" key="3">
    <source>
        <dbReference type="Proteomes" id="UP000294257"/>
    </source>
</evidence>
<dbReference type="InterPro" id="IPR036610">
    <property type="entry name" value="PEBP-like_sf"/>
</dbReference>